<reference evidence="3" key="2">
    <citation type="submission" date="2013-12" db="EMBL/GenBank/DDBJ databases">
        <authorList>
            <person name="Yu Y."/>
            <person name="Lee S."/>
            <person name="de Baynast K."/>
            <person name="Wissotski M."/>
            <person name="Liu L."/>
            <person name="Talag J."/>
            <person name="Goicoechea J."/>
            <person name="Angelova A."/>
            <person name="Jetty R."/>
            <person name="Kudrna D."/>
            <person name="Golser W."/>
            <person name="Rivera L."/>
            <person name="Zhang J."/>
            <person name="Wing R."/>
        </authorList>
    </citation>
    <scope>NUCLEOTIDE SEQUENCE</scope>
</reference>
<feature type="region of interest" description="Disordered" evidence="1">
    <location>
        <begin position="565"/>
        <end position="595"/>
    </location>
</feature>
<dbReference type="PANTHER" id="PTHR34835">
    <property type="entry name" value="OS07G0283600 PROTEIN-RELATED"/>
    <property type="match status" value="1"/>
</dbReference>
<feature type="compositionally biased region" description="Basic residues" evidence="1">
    <location>
        <begin position="583"/>
        <end position="592"/>
    </location>
</feature>
<feature type="compositionally biased region" description="Basic and acidic residues" evidence="1">
    <location>
        <begin position="462"/>
        <end position="475"/>
    </location>
</feature>
<feature type="compositionally biased region" description="Polar residues" evidence="1">
    <location>
        <begin position="488"/>
        <end position="501"/>
    </location>
</feature>
<organism evidence="2 3">
    <name type="scientific">Leersia perrieri</name>
    <dbReference type="NCBI Taxonomy" id="77586"/>
    <lineage>
        <taxon>Eukaryota</taxon>
        <taxon>Viridiplantae</taxon>
        <taxon>Streptophyta</taxon>
        <taxon>Embryophyta</taxon>
        <taxon>Tracheophyta</taxon>
        <taxon>Spermatophyta</taxon>
        <taxon>Magnoliopsida</taxon>
        <taxon>Liliopsida</taxon>
        <taxon>Poales</taxon>
        <taxon>Poaceae</taxon>
        <taxon>BOP clade</taxon>
        <taxon>Oryzoideae</taxon>
        <taxon>Oryzeae</taxon>
        <taxon>Oryzinae</taxon>
        <taxon>Leersia</taxon>
    </lineage>
</organism>
<feature type="region of interest" description="Disordered" evidence="1">
    <location>
        <begin position="462"/>
        <end position="524"/>
    </location>
</feature>
<feature type="compositionally biased region" description="Basic and acidic residues" evidence="1">
    <location>
        <begin position="364"/>
        <end position="374"/>
    </location>
</feature>
<proteinExistence type="predicted"/>
<dbReference type="Proteomes" id="UP000032180">
    <property type="component" value="Chromosome 5"/>
</dbReference>
<dbReference type="EnsemblPlants" id="LPERR05G06780.1">
    <property type="protein sequence ID" value="LPERR05G06780.1"/>
    <property type="gene ID" value="LPERR05G06780"/>
</dbReference>
<dbReference type="AlphaFoldDB" id="A0A0D9WE70"/>
<feature type="region of interest" description="Disordered" evidence="1">
    <location>
        <begin position="71"/>
        <end position="109"/>
    </location>
</feature>
<sequence length="610" mass="66416">MANIVAKHGRLVGCFSCGKRSEGFLSMARVCDDSDFTFVPAKTNAGALTLKQVADQPGTKKVHHLTKRVVSKPKIRRSPRVKAKPKEAEASSSQPANTKRKREEGERKKKFVSNAGFEKLLCLQPCSVPIRLTLWLIQHVNTKMGTLEVCGKSIPVKALIEKVIGAPKGQSSVETSKEADTTVKLKFSENGREMPIPAAIDRMLKEETEDEFIVSFMLVALSIFLCPGSKIAINRDYIPAVQNWKVIKDTNWCDHIAIVLMDGIIDFKVSATKNVNIKGCVHILNVIFIDFVSTISVPHGTPHIGHVTTNHINVVLSKSINADFASLLLRDFEATIYAEGSTGQEEPAERDDSIPVDVANSDMQDKNAEAEQHGDGPNIETTSHAPPPSSRADNWHSQARHGGFRDTRTGSYEVAAHNLMEEVVNIGVSTARDACTSHQEEAEEVLSARLSQIGLHINEQQPHEHEPAIHHHDSSLHPPFDATKEGDSINSNGKDATTGNNGDKGDANTKDSEGDQGCTLTEDKTIGMSSFNDTSIGTPWRDAIVVEDSPPHSRPSDLKLPELTEPIDGGECFPDTGSVPSTSKHRAKRCKSSHASVDAIAGLRKGTQIK</sequence>
<evidence type="ECO:0000313" key="3">
    <source>
        <dbReference type="Proteomes" id="UP000032180"/>
    </source>
</evidence>
<keyword evidence="3" id="KW-1185">Reference proteome</keyword>
<dbReference type="eggNOG" id="ENOG502R4FH">
    <property type="taxonomic scope" value="Eukaryota"/>
</dbReference>
<reference evidence="2 3" key="1">
    <citation type="submission" date="2012-08" db="EMBL/GenBank/DDBJ databases">
        <title>Oryza genome evolution.</title>
        <authorList>
            <person name="Wing R.A."/>
        </authorList>
    </citation>
    <scope>NUCLEOTIDE SEQUENCE</scope>
</reference>
<feature type="compositionally biased region" description="Basic residues" evidence="1">
    <location>
        <begin position="71"/>
        <end position="83"/>
    </location>
</feature>
<protein>
    <submittedName>
        <fullName evidence="2">Uncharacterized protein</fullName>
    </submittedName>
</protein>
<evidence type="ECO:0000313" key="2">
    <source>
        <dbReference type="EnsemblPlants" id="LPERR05G06780.1"/>
    </source>
</evidence>
<accession>A0A0D9WE70</accession>
<dbReference type="HOGENOM" id="CLU_469625_0_0_1"/>
<feature type="region of interest" description="Disordered" evidence="1">
    <location>
        <begin position="364"/>
        <end position="406"/>
    </location>
</feature>
<evidence type="ECO:0000256" key="1">
    <source>
        <dbReference type="SAM" id="MobiDB-lite"/>
    </source>
</evidence>
<dbReference type="Gramene" id="LPERR05G06780.1">
    <property type="protein sequence ID" value="LPERR05G06780.1"/>
    <property type="gene ID" value="LPERR05G06780"/>
</dbReference>
<name>A0A0D9WE70_9ORYZ</name>
<feature type="compositionally biased region" description="Basic and acidic residues" evidence="1">
    <location>
        <begin position="503"/>
        <end position="513"/>
    </location>
</feature>
<reference evidence="2" key="3">
    <citation type="submission" date="2015-04" db="UniProtKB">
        <authorList>
            <consortium name="EnsemblPlants"/>
        </authorList>
    </citation>
    <scope>IDENTIFICATION</scope>
</reference>
<dbReference type="PANTHER" id="PTHR34835:SF89">
    <property type="entry name" value="OS07G0283600 PROTEIN"/>
    <property type="match status" value="1"/>
</dbReference>